<evidence type="ECO:0000256" key="6">
    <source>
        <dbReference type="ARBA" id="ARBA00022833"/>
    </source>
</evidence>
<evidence type="ECO:0000256" key="4">
    <source>
        <dbReference type="ARBA" id="ARBA00022723"/>
    </source>
</evidence>
<proteinExistence type="inferred from homology"/>
<dbReference type="PROSITE" id="PS51747">
    <property type="entry name" value="CYT_DCMP_DEAMINASES_2"/>
    <property type="match status" value="1"/>
</dbReference>
<keyword evidence="5 8" id="KW-0378">Hydrolase</keyword>
<accession>A0A9D9E805</accession>
<organism evidence="10 11">
    <name type="scientific">Candidatus Gallilactobacillus intestinavium</name>
    <dbReference type="NCBI Taxonomy" id="2840838"/>
    <lineage>
        <taxon>Bacteria</taxon>
        <taxon>Bacillati</taxon>
        <taxon>Bacillota</taxon>
        <taxon>Bacilli</taxon>
        <taxon>Lactobacillales</taxon>
        <taxon>Lactobacillaceae</taxon>
        <taxon>Lactobacillaceae incertae sedis</taxon>
        <taxon>Candidatus Gallilactobacillus</taxon>
    </lineage>
</organism>
<reference evidence="10" key="1">
    <citation type="submission" date="2020-10" db="EMBL/GenBank/DDBJ databases">
        <authorList>
            <person name="Gilroy R."/>
        </authorList>
    </citation>
    <scope>NUCLEOTIDE SEQUENCE</scope>
    <source>
        <strain evidence="10">C6-149</strain>
    </source>
</reference>
<feature type="binding site" evidence="8">
    <location>
        <position position="84"/>
    </location>
    <ligand>
        <name>Zn(2+)</name>
        <dbReference type="ChEBI" id="CHEBI:29105"/>
        <note>catalytic</note>
    </ligand>
</feature>
<dbReference type="SUPFAM" id="SSF53927">
    <property type="entry name" value="Cytidine deaminase-like"/>
    <property type="match status" value="1"/>
</dbReference>
<name>A0A9D9E805_9LACO</name>
<comment type="cofactor">
    <cofactor evidence="8">
        <name>Zn(2+)</name>
        <dbReference type="ChEBI" id="CHEBI:29105"/>
    </cofactor>
    <text evidence="8">Binds 1 zinc ion per subunit.</text>
</comment>
<feature type="active site" description="Proton donor" evidence="8">
    <location>
        <position position="56"/>
    </location>
</feature>
<keyword evidence="6 8" id="KW-0862">Zinc</keyword>
<dbReference type="Gene3D" id="3.40.140.10">
    <property type="entry name" value="Cytidine Deaminase, domain 2"/>
    <property type="match status" value="1"/>
</dbReference>
<evidence type="ECO:0000313" key="11">
    <source>
        <dbReference type="Proteomes" id="UP000823614"/>
    </source>
</evidence>
<reference evidence="10" key="2">
    <citation type="journal article" date="2021" name="PeerJ">
        <title>Extensive microbial diversity within the chicken gut microbiome revealed by metagenomics and culture.</title>
        <authorList>
            <person name="Gilroy R."/>
            <person name="Ravi A."/>
            <person name="Getino M."/>
            <person name="Pursley I."/>
            <person name="Horton D.L."/>
            <person name="Alikhan N.F."/>
            <person name="Baker D."/>
            <person name="Gharbi K."/>
            <person name="Hall N."/>
            <person name="Watson M."/>
            <person name="Adriaenssens E.M."/>
            <person name="Foster-Nyarko E."/>
            <person name="Jarju S."/>
            <person name="Secka A."/>
            <person name="Antonio M."/>
            <person name="Oren A."/>
            <person name="Chaudhuri R.R."/>
            <person name="La Ragione R."/>
            <person name="Hildebrand F."/>
            <person name="Pallen M.J."/>
        </authorList>
    </citation>
    <scope>NUCLEOTIDE SEQUENCE</scope>
    <source>
        <strain evidence="10">C6-149</strain>
    </source>
</reference>
<feature type="binding site" evidence="8">
    <location>
        <position position="87"/>
    </location>
    <ligand>
        <name>Zn(2+)</name>
        <dbReference type="ChEBI" id="CHEBI:29105"/>
        <note>catalytic</note>
    </ligand>
</feature>
<feature type="binding site" evidence="8">
    <location>
        <position position="54"/>
    </location>
    <ligand>
        <name>Zn(2+)</name>
        <dbReference type="ChEBI" id="CHEBI:29105"/>
        <note>catalytic</note>
    </ligand>
</feature>
<dbReference type="PROSITE" id="PS00903">
    <property type="entry name" value="CYT_DCMP_DEAMINASES_1"/>
    <property type="match status" value="1"/>
</dbReference>
<evidence type="ECO:0000256" key="3">
    <source>
        <dbReference type="ARBA" id="ARBA00022694"/>
    </source>
</evidence>
<dbReference type="GO" id="GO:0052717">
    <property type="term" value="F:tRNA-specific adenosine-34 deaminase activity"/>
    <property type="evidence" value="ECO:0007669"/>
    <property type="project" value="UniProtKB-UniRule"/>
</dbReference>
<feature type="domain" description="CMP/dCMP-type deaminase" evidence="9">
    <location>
        <begin position="3"/>
        <end position="122"/>
    </location>
</feature>
<dbReference type="HAMAP" id="MF_00972">
    <property type="entry name" value="tRNA_aden_deaminase"/>
    <property type="match status" value="1"/>
</dbReference>
<dbReference type="EMBL" id="JADIMP010000060">
    <property type="protein sequence ID" value="MBO8441566.1"/>
    <property type="molecule type" value="Genomic_DNA"/>
</dbReference>
<evidence type="ECO:0000256" key="8">
    <source>
        <dbReference type="HAMAP-Rule" id="MF_00972"/>
    </source>
</evidence>
<dbReference type="EC" id="3.5.4.33" evidence="8"/>
<comment type="caution">
    <text evidence="10">The sequence shown here is derived from an EMBL/GenBank/DDBJ whole genome shotgun (WGS) entry which is preliminary data.</text>
</comment>
<keyword evidence="3 8" id="KW-0819">tRNA processing</keyword>
<dbReference type="InterPro" id="IPR016192">
    <property type="entry name" value="APOBEC/CMP_deaminase_Zn-bd"/>
</dbReference>
<gene>
    <name evidence="8" type="primary">tadA</name>
    <name evidence="10" type="ORF">IAA89_03865</name>
</gene>
<sequence length="151" mass="16998">MKNNNLTYMKEAINLAKTAFINGEVPIGAVVVYKDKIIGRGYNLRESTNSSLAHAEIIAINEANNYLHSWRLGDCKLFVTIEPCLMCGGAIINSRINEVFFGAKNNKFGAVSSLYQILSDKRLNHQVNVHEGLCEEEARTLMKLFFSKKRK</sequence>
<evidence type="ECO:0000256" key="1">
    <source>
        <dbReference type="ARBA" id="ARBA00010669"/>
    </source>
</evidence>
<comment type="function">
    <text evidence="8">Catalyzes the deamination of adenosine to inosine at the wobble position 34 of tRNA(Arg2).</text>
</comment>
<dbReference type="PANTHER" id="PTHR11079">
    <property type="entry name" value="CYTOSINE DEAMINASE FAMILY MEMBER"/>
    <property type="match status" value="1"/>
</dbReference>
<dbReference type="GO" id="GO:0002100">
    <property type="term" value="P:tRNA wobble adenosine to inosine editing"/>
    <property type="evidence" value="ECO:0007669"/>
    <property type="project" value="UniProtKB-UniRule"/>
</dbReference>
<evidence type="ECO:0000313" key="10">
    <source>
        <dbReference type="EMBL" id="MBO8441566.1"/>
    </source>
</evidence>
<dbReference type="GO" id="GO:0008270">
    <property type="term" value="F:zinc ion binding"/>
    <property type="evidence" value="ECO:0007669"/>
    <property type="project" value="UniProtKB-UniRule"/>
</dbReference>
<dbReference type="Pfam" id="PF14437">
    <property type="entry name" value="MafB19-deam"/>
    <property type="match status" value="1"/>
</dbReference>
<dbReference type="InterPro" id="IPR016193">
    <property type="entry name" value="Cytidine_deaminase-like"/>
</dbReference>
<keyword evidence="4 8" id="KW-0479">Metal-binding</keyword>
<dbReference type="AlphaFoldDB" id="A0A9D9E805"/>
<dbReference type="PANTHER" id="PTHR11079:SF202">
    <property type="entry name" value="TRNA-SPECIFIC ADENOSINE DEAMINASE"/>
    <property type="match status" value="1"/>
</dbReference>
<comment type="similarity">
    <text evidence="1">Belongs to the cytidine and deoxycytidylate deaminase family. ADAT2 subfamily.</text>
</comment>
<dbReference type="CDD" id="cd01285">
    <property type="entry name" value="nucleoside_deaminase"/>
    <property type="match status" value="1"/>
</dbReference>
<dbReference type="Proteomes" id="UP000823614">
    <property type="component" value="Unassembled WGS sequence"/>
</dbReference>
<comment type="catalytic activity">
    <reaction evidence="7 8">
        <text>adenosine(34) in tRNA + H2O + H(+) = inosine(34) in tRNA + NH4(+)</text>
        <dbReference type="Rhea" id="RHEA:43168"/>
        <dbReference type="Rhea" id="RHEA-COMP:10373"/>
        <dbReference type="Rhea" id="RHEA-COMP:10374"/>
        <dbReference type="ChEBI" id="CHEBI:15377"/>
        <dbReference type="ChEBI" id="CHEBI:15378"/>
        <dbReference type="ChEBI" id="CHEBI:28938"/>
        <dbReference type="ChEBI" id="CHEBI:74411"/>
        <dbReference type="ChEBI" id="CHEBI:82852"/>
        <dbReference type="EC" id="3.5.4.33"/>
    </reaction>
</comment>
<dbReference type="InterPro" id="IPR058535">
    <property type="entry name" value="MafB19-deam"/>
</dbReference>
<dbReference type="FunFam" id="3.40.140.10:FF:000005">
    <property type="entry name" value="tRNA-specific adenosine deaminase"/>
    <property type="match status" value="1"/>
</dbReference>
<dbReference type="InterPro" id="IPR028883">
    <property type="entry name" value="tRNA_aden_deaminase"/>
</dbReference>
<evidence type="ECO:0000256" key="5">
    <source>
        <dbReference type="ARBA" id="ARBA00022801"/>
    </source>
</evidence>
<evidence type="ECO:0000256" key="2">
    <source>
        <dbReference type="ARBA" id="ARBA00011738"/>
    </source>
</evidence>
<protein>
    <recommendedName>
        <fullName evidence="8">tRNA-specific adenosine deaminase</fullName>
        <ecNumber evidence="8">3.5.4.33</ecNumber>
    </recommendedName>
</protein>
<evidence type="ECO:0000256" key="7">
    <source>
        <dbReference type="ARBA" id="ARBA00048045"/>
    </source>
</evidence>
<comment type="subunit">
    <text evidence="2 8">Homodimer.</text>
</comment>
<evidence type="ECO:0000259" key="9">
    <source>
        <dbReference type="PROSITE" id="PS51747"/>
    </source>
</evidence>
<dbReference type="InterPro" id="IPR002125">
    <property type="entry name" value="CMP_dCMP_dom"/>
</dbReference>